<evidence type="ECO:0000256" key="1">
    <source>
        <dbReference type="SAM" id="SignalP"/>
    </source>
</evidence>
<dbReference type="InterPro" id="IPR001466">
    <property type="entry name" value="Beta-lactam-related"/>
</dbReference>
<dbReference type="OMA" id="PINEYTI"/>
<dbReference type="Pfam" id="PF00144">
    <property type="entry name" value="Beta-lactamase"/>
    <property type="match status" value="1"/>
</dbReference>
<evidence type="ECO:0000313" key="3">
    <source>
        <dbReference type="EMBL" id="KYQ91917.1"/>
    </source>
</evidence>
<dbReference type="EMBL" id="LODT01000032">
    <property type="protein sequence ID" value="KYQ91917.1"/>
    <property type="molecule type" value="Genomic_DNA"/>
</dbReference>
<dbReference type="OrthoDB" id="31129at2759"/>
<feature type="chain" id="PRO_5007593144" evidence="1">
    <location>
        <begin position="22"/>
        <end position="538"/>
    </location>
</feature>
<sequence>MKNIILLILSIVLVKILLTHACPDYPKPIKINQNDPLLVKAYAEVDSMIQQNMKSNGIKSFMATIVYRDEIVWSKGYGNVRPLDPTSPPLTIDNAVRIASITKVFTDVMMFQLRDKGVISLDEPISKYYPEFTVRDMYNTKRLITFRELASHQSGLPREVPCDFELLPTSNCTERIILERLAEQFLILPVYTQTHYSNLGIAALGRTLGKAAQMEYEQYVEEKILHPLGMKNASFSYDKVKDYMATGLLLWPNGTYTNAEILGLGWGTPMGGLYATARDMSKFMMFWLNGNDDVLDSSTVKEALSPIALITDGVHAYGTPFEMAYDTSNNIWMKSKAGALDGYRTQMALVKELKLGVFFSSLMYVSSEDVFTQQALDILLPVYEALLYRENSKPENANQMLNDLVRPIKSREEEQDKKPEIPFETFVGTYAHYLGVFRVDNTTYPNELTANFGDNNIFNVTRFAEDYPYILRIHVSNPEIYPCVFVDDGENYELVYFKVNPNDENECESVQVMGQNMSLISRDPTIEVANTRPYRKFL</sequence>
<comment type="caution">
    <text evidence="3">The sequence shown here is derived from an EMBL/GenBank/DDBJ whole genome shotgun (WGS) entry which is preliminary data.</text>
</comment>
<dbReference type="PANTHER" id="PTHR22935">
    <property type="entry name" value="PENICILLIN-BINDING PROTEIN"/>
    <property type="match status" value="1"/>
</dbReference>
<organism evidence="3 4">
    <name type="scientific">Tieghemostelium lacteum</name>
    <name type="common">Slime mold</name>
    <name type="synonym">Dictyostelium lacteum</name>
    <dbReference type="NCBI Taxonomy" id="361077"/>
    <lineage>
        <taxon>Eukaryota</taxon>
        <taxon>Amoebozoa</taxon>
        <taxon>Evosea</taxon>
        <taxon>Eumycetozoa</taxon>
        <taxon>Dictyostelia</taxon>
        <taxon>Dictyosteliales</taxon>
        <taxon>Raperosteliaceae</taxon>
        <taxon>Tieghemostelium</taxon>
    </lineage>
</organism>
<gene>
    <name evidence="3" type="ORF">DLAC_07152</name>
</gene>
<name>A0A151ZD98_TIELA</name>
<reference evidence="3 4" key="1">
    <citation type="submission" date="2015-12" db="EMBL/GenBank/DDBJ databases">
        <title>Dictyostelia acquired genes for synthesis and detection of signals that induce cell-type specialization by lateral gene transfer from prokaryotes.</title>
        <authorList>
            <person name="Gloeckner G."/>
            <person name="Schaap P."/>
        </authorList>
    </citation>
    <scope>NUCLEOTIDE SEQUENCE [LARGE SCALE GENOMIC DNA]</scope>
    <source>
        <strain evidence="3 4">TK</strain>
    </source>
</reference>
<accession>A0A151ZD98</accession>
<dbReference type="SUPFAM" id="SSF56601">
    <property type="entry name" value="beta-lactamase/transpeptidase-like"/>
    <property type="match status" value="1"/>
</dbReference>
<feature type="signal peptide" evidence="1">
    <location>
        <begin position="1"/>
        <end position="21"/>
    </location>
</feature>
<dbReference type="InterPro" id="IPR051478">
    <property type="entry name" value="Beta-lactamase-like_AB/R"/>
</dbReference>
<dbReference type="InterPro" id="IPR012338">
    <property type="entry name" value="Beta-lactam/transpept-like"/>
</dbReference>
<proteinExistence type="predicted"/>
<dbReference type="STRING" id="361077.A0A151ZD98"/>
<dbReference type="AlphaFoldDB" id="A0A151ZD98"/>
<keyword evidence="1" id="KW-0732">Signal</keyword>
<protein>
    <submittedName>
        <fullName evidence="3">Beta-lactamase family protein</fullName>
    </submittedName>
</protein>
<feature type="domain" description="Beta-lactamase-related" evidence="2">
    <location>
        <begin position="45"/>
        <end position="359"/>
    </location>
</feature>
<evidence type="ECO:0000313" key="4">
    <source>
        <dbReference type="Proteomes" id="UP000076078"/>
    </source>
</evidence>
<keyword evidence="4" id="KW-1185">Reference proteome</keyword>
<dbReference type="Gene3D" id="3.40.710.10">
    <property type="entry name" value="DD-peptidase/beta-lactamase superfamily"/>
    <property type="match status" value="1"/>
</dbReference>
<dbReference type="InParanoid" id="A0A151ZD98"/>
<dbReference type="PANTHER" id="PTHR22935:SF94">
    <property type="entry name" value="BETA-LACTAMASE-LIKE PROTEIN 2"/>
    <property type="match status" value="1"/>
</dbReference>
<dbReference type="Proteomes" id="UP000076078">
    <property type="component" value="Unassembled WGS sequence"/>
</dbReference>
<evidence type="ECO:0000259" key="2">
    <source>
        <dbReference type="Pfam" id="PF00144"/>
    </source>
</evidence>